<evidence type="ECO:0000313" key="1">
    <source>
        <dbReference type="EMBL" id="KAH8100869.1"/>
    </source>
</evidence>
<proteinExistence type="predicted"/>
<comment type="caution">
    <text evidence="1">The sequence shown here is derived from an EMBL/GenBank/DDBJ whole genome shotgun (WGS) entry which is preliminary data.</text>
</comment>
<gene>
    <name evidence="1" type="ORF">BXZ70DRAFT_936289</name>
</gene>
<keyword evidence="2" id="KW-1185">Reference proteome</keyword>
<organism evidence="1 2">
    <name type="scientific">Cristinia sonorae</name>
    <dbReference type="NCBI Taxonomy" id="1940300"/>
    <lineage>
        <taxon>Eukaryota</taxon>
        <taxon>Fungi</taxon>
        <taxon>Dikarya</taxon>
        <taxon>Basidiomycota</taxon>
        <taxon>Agaricomycotina</taxon>
        <taxon>Agaricomycetes</taxon>
        <taxon>Agaricomycetidae</taxon>
        <taxon>Agaricales</taxon>
        <taxon>Pleurotineae</taxon>
        <taxon>Stephanosporaceae</taxon>
        <taxon>Cristinia</taxon>
    </lineage>
</organism>
<name>A0A8K0UQ09_9AGAR</name>
<accession>A0A8K0UQ09</accession>
<protein>
    <submittedName>
        <fullName evidence="1">Uncharacterized protein</fullName>
    </submittedName>
</protein>
<dbReference type="Proteomes" id="UP000813824">
    <property type="component" value="Unassembled WGS sequence"/>
</dbReference>
<evidence type="ECO:0000313" key="2">
    <source>
        <dbReference type="Proteomes" id="UP000813824"/>
    </source>
</evidence>
<dbReference type="AlphaFoldDB" id="A0A8K0UQ09"/>
<dbReference type="OrthoDB" id="3258262at2759"/>
<sequence length="284" mass="31464">MAISPVDNATSPSKRDSYCLSSITFDDFQASASQVHAMQDADRESKRYAVYLPAALGLFGLGTFLDEVPPSSPPSQPISSAVLSYPEVQAVVDRLRQRETMIHEAARSSLFVKNNGSSTASVASSVLSMDDGYVESLKVTRSLFGVDADPPRFIVNNSKAVESFSIMDLDARISAILKDKKYPTMIEATKSVTLSRLSRDHPCTRPRCKAILPDLRALVAHLYMHDVDGSTLYRCVGCEGRFENWPDADEHRNDCPWLIIERPPRSGVSSKPFFKFLRIAKLLK</sequence>
<dbReference type="EMBL" id="JAEVFJ010000014">
    <property type="protein sequence ID" value="KAH8100869.1"/>
    <property type="molecule type" value="Genomic_DNA"/>
</dbReference>
<reference evidence="1" key="1">
    <citation type="journal article" date="2021" name="New Phytol.">
        <title>Evolutionary innovations through gain and loss of genes in the ectomycorrhizal Boletales.</title>
        <authorList>
            <person name="Wu G."/>
            <person name="Miyauchi S."/>
            <person name="Morin E."/>
            <person name="Kuo A."/>
            <person name="Drula E."/>
            <person name="Varga T."/>
            <person name="Kohler A."/>
            <person name="Feng B."/>
            <person name="Cao Y."/>
            <person name="Lipzen A."/>
            <person name="Daum C."/>
            <person name="Hundley H."/>
            <person name="Pangilinan J."/>
            <person name="Johnson J."/>
            <person name="Barry K."/>
            <person name="LaButti K."/>
            <person name="Ng V."/>
            <person name="Ahrendt S."/>
            <person name="Min B."/>
            <person name="Choi I.G."/>
            <person name="Park H."/>
            <person name="Plett J.M."/>
            <person name="Magnuson J."/>
            <person name="Spatafora J.W."/>
            <person name="Nagy L.G."/>
            <person name="Henrissat B."/>
            <person name="Grigoriev I.V."/>
            <person name="Yang Z.L."/>
            <person name="Xu J."/>
            <person name="Martin F.M."/>
        </authorList>
    </citation>
    <scope>NUCLEOTIDE SEQUENCE</scope>
    <source>
        <strain evidence="1">KKN 215</strain>
    </source>
</reference>